<protein>
    <submittedName>
        <fullName evidence="3">Uncharacterized protein</fullName>
    </submittedName>
</protein>
<evidence type="ECO:0000256" key="2">
    <source>
        <dbReference type="SAM" id="Phobius"/>
    </source>
</evidence>
<accession>A0A6A5UFB7</accession>
<gene>
    <name evidence="3" type="ORF">CC80DRAFT_541784</name>
</gene>
<keyword evidence="2" id="KW-1133">Transmembrane helix</keyword>
<dbReference type="Proteomes" id="UP000800035">
    <property type="component" value="Unassembled WGS sequence"/>
</dbReference>
<feature type="region of interest" description="Disordered" evidence="1">
    <location>
        <begin position="19"/>
        <end position="42"/>
    </location>
</feature>
<keyword evidence="2" id="KW-0472">Membrane</keyword>
<name>A0A6A5UFB7_9PLEO</name>
<keyword evidence="4" id="KW-1185">Reference proteome</keyword>
<proteinExistence type="predicted"/>
<evidence type="ECO:0000313" key="4">
    <source>
        <dbReference type="Proteomes" id="UP000800035"/>
    </source>
</evidence>
<evidence type="ECO:0000313" key="3">
    <source>
        <dbReference type="EMBL" id="KAF1962629.1"/>
    </source>
</evidence>
<dbReference type="AlphaFoldDB" id="A0A6A5UFB7"/>
<keyword evidence="2" id="KW-0812">Transmembrane</keyword>
<dbReference type="EMBL" id="ML976978">
    <property type="protein sequence ID" value="KAF1962629.1"/>
    <property type="molecule type" value="Genomic_DNA"/>
</dbReference>
<reference evidence="3" key="1">
    <citation type="journal article" date="2020" name="Stud. Mycol.">
        <title>101 Dothideomycetes genomes: a test case for predicting lifestyles and emergence of pathogens.</title>
        <authorList>
            <person name="Haridas S."/>
            <person name="Albert R."/>
            <person name="Binder M."/>
            <person name="Bloem J."/>
            <person name="Labutti K."/>
            <person name="Salamov A."/>
            <person name="Andreopoulos B."/>
            <person name="Baker S."/>
            <person name="Barry K."/>
            <person name="Bills G."/>
            <person name="Bluhm B."/>
            <person name="Cannon C."/>
            <person name="Castanera R."/>
            <person name="Culley D."/>
            <person name="Daum C."/>
            <person name="Ezra D."/>
            <person name="Gonzalez J."/>
            <person name="Henrissat B."/>
            <person name="Kuo A."/>
            <person name="Liang C."/>
            <person name="Lipzen A."/>
            <person name="Lutzoni F."/>
            <person name="Magnuson J."/>
            <person name="Mondo S."/>
            <person name="Nolan M."/>
            <person name="Ohm R."/>
            <person name="Pangilinan J."/>
            <person name="Park H.-J."/>
            <person name="Ramirez L."/>
            <person name="Alfaro M."/>
            <person name="Sun H."/>
            <person name="Tritt A."/>
            <person name="Yoshinaga Y."/>
            <person name="Zwiers L.-H."/>
            <person name="Turgeon B."/>
            <person name="Goodwin S."/>
            <person name="Spatafora J."/>
            <person name="Crous P."/>
            <person name="Grigoriev I."/>
        </authorList>
    </citation>
    <scope>NUCLEOTIDE SEQUENCE</scope>
    <source>
        <strain evidence="3">CBS 675.92</strain>
    </source>
</reference>
<organism evidence="3 4">
    <name type="scientific">Byssothecium circinans</name>
    <dbReference type="NCBI Taxonomy" id="147558"/>
    <lineage>
        <taxon>Eukaryota</taxon>
        <taxon>Fungi</taxon>
        <taxon>Dikarya</taxon>
        <taxon>Ascomycota</taxon>
        <taxon>Pezizomycotina</taxon>
        <taxon>Dothideomycetes</taxon>
        <taxon>Pleosporomycetidae</taxon>
        <taxon>Pleosporales</taxon>
        <taxon>Massarineae</taxon>
        <taxon>Massarinaceae</taxon>
        <taxon>Byssothecium</taxon>
    </lineage>
</organism>
<feature type="transmembrane region" description="Helical" evidence="2">
    <location>
        <begin position="160"/>
        <end position="180"/>
    </location>
</feature>
<sequence length="235" mass="25904">MHVPPNPSDMLCDCAFAGSHENSNRESSSTTQGLRAPVDFMPQPSSPSMLLSSGSFRHHYSDGHAVSQWAQESDGEPRAHIILLTGAELRLAIMNENENQPRIVLHDQSSISTISPSTSAVNTPTTPTTPTFITTFFMDISAKVSYYRYDTSDSVRSASWKTYIILIAVTSLLLLAVVLFGSRMEWMQAYTHAQGLLNMLKKVSEALEICLESAGFLIGRAVARFGRGFERGYHL</sequence>
<evidence type="ECO:0000256" key="1">
    <source>
        <dbReference type="SAM" id="MobiDB-lite"/>
    </source>
</evidence>